<dbReference type="PROSITE" id="PS50868">
    <property type="entry name" value="POST_SET"/>
    <property type="match status" value="1"/>
</dbReference>
<dbReference type="Pfam" id="PF00069">
    <property type="entry name" value="Pkinase"/>
    <property type="match status" value="1"/>
</dbReference>
<organism evidence="13 14">
    <name type="scientific">Dioszegia hungarica</name>
    <dbReference type="NCBI Taxonomy" id="4972"/>
    <lineage>
        <taxon>Eukaryota</taxon>
        <taxon>Fungi</taxon>
        <taxon>Dikarya</taxon>
        <taxon>Basidiomycota</taxon>
        <taxon>Agaricomycotina</taxon>
        <taxon>Tremellomycetes</taxon>
        <taxon>Tremellales</taxon>
        <taxon>Bulleribasidiaceae</taxon>
        <taxon>Dioszegia</taxon>
    </lineage>
</organism>
<dbReference type="InterPro" id="IPR008271">
    <property type="entry name" value="Ser/Thr_kinase_AS"/>
</dbReference>
<feature type="compositionally biased region" description="Polar residues" evidence="10">
    <location>
        <begin position="28"/>
        <end position="37"/>
    </location>
</feature>
<accession>A0AA38H4C5</accession>
<dbReference type="Gene3D" id="1.10.510.10">
    <property type="entry name" value="Transferase(Phosphotransferase) domain 1"/>
    <property type="match status" value="1"/>
</dbReference>
<evidence type="ECO:0000256" key="2">
    <source>
        <dbReference type="ARBA" id="ARBA00022527"/>
    </source>
</evidence>
<evidence type="ECO:0000256" key="8">
    <source>
        <dbReference type="ARBA" id="ARBA00048679"/>
    </source>
</evidence>
<dbReference type="PROSITE" id="PS00107">
    <property type="entry name" value="PROTEIN_KINASE_ATP"/>
    <property type="match status" value="1"/>
</dbReference>
<reference evidence="13" key="1">
    <citation type="journal article" date="2022" name="G3 (Bethesda)">
        <title>High quality genome of the basidiomycete yeast Dioszegia hungarica PDD-24b-2 isolated from cloud water.</title>
        <authorList>
            <person name="Jarrige D."/>
            <person name="Haridas S."/>
            <person name="Bleykasten-Grosshans C."/>
            <person name="Joly M."/>
            <person name="Nadalig T."/>
            <person name="Sancelme M."/>
            <person name="Vuilleumier S."/>
            <person name="Grigoriev I.V."/>
            <person name="Amato P."/>
            <person name="Bringel F."/>
        </authorList>
    </citation>
    <scope>NUCLEOTIDE SEQUENCE</scope>
    <source>
        <strain evidence="13">PDD-24b-2</strain>
    </source>
</reference>
<evidence type="ECO:0000259" key="12">
    <source>
        <dbReference type="PROSITE" id="PS50868"/>
    </source>
</evidence>
<keyword evidence="14" id="KW-1185">Reference proteome</keyword>
<evidence type="ECO:0000256" key="1">
    <source>
        <dbReference type="ARBA" id="ARBA00012513"/>
    </source>
</evidence>
<dbReference type="InterPro" id="IPR000719">
    <property type="entry name" value="Prot_kinase_dom"/>
</dbReference>
<feature type="compositionally biased region" description="Polar residues" evidence="10">
    <location>
        <begin position="701"/>
        <end position="717"/>
    </location>
</feature>
<feature type="region of interest" description="Disordered" evidence="10">
    <location>
        <begin position="18"/>
        <end position="199"/>
    </location>
</feature>
<gene>
    <name evidence="13" type="ORF">MKK02DRAFT_18220</name>
</gene>
<feature type="region of interest" description="Disordered" evidence="10">
    <location>
        <begin position="658"/>
        <end position="835"/>
    </location>
</feature>
<dbReference type="AlphaFoldDB" id="A0AA38H4C5"/>
<keyword evidence="6 9" id="KW-0067">ATP-binding</keyword>
<protein>
    <recommendedName>
        <fullName evidence="1">non-specific serine/threonine protein kinase</fullName>
        <ecNumber evidence="1">2.7.11.1</ecNumber>
    </recommendedName>
</protein>
<comment type="catalytic activity">
    <reaction evidence="7">
        <text>L-threonyl-[protein] + ATP = O-phospho-L-threonyl-[protein] + ADP + H(+)</text>
        <dbReference type="Rhea" id="RHEA:46608"/>
        <dbReference type="Rhea" id="RHEA-COMP:11060"/>
        <dbReference type="Rhea" id="RHEA-COMP:11605"/>
        <dbReference type="ChEBI" id="CHEBI:15378"/>
        <dbReference type="ChEBI" id="CHEBI:30013"/>
        <dbReference type="ChEBI" id="CHEBI:30616"/>
        <dbReference type="ChEBI" id="CHEBI:61977"/>
        <dbReference type="ChEBI" id="CHEBI:456216"/>
        <dbReference type="EC" id="2.7.11.1"/>
    </reaction>
</comment>
<dbReference type="InterPro" id="IPR017441">
    <property type="entry name" value="Protein_kinase_ATP_BS"/>
</dbReference>
<dbReference type="GO" id="GO:0005524">
    <property type="term" value="F:ATP binding"/>
    <property type="evidence" value="ECO:0007669"/>
    <property type="project" value="UniProtKB-UniRule"/>
</dbReference>
<feature type="compositionally biased region" description="Polar residues" evidence="10">
    <location>
        <begin position="350"/>
        <end position="383"/>
    </location>
</feature>
<dbReference type="InterPro" id="IPR011009">
    <property type="entry name" value="Kinase-like_dom_sf"/>
</dbReference>
<feature type="region of interest" description="Disordered" evidence="10">
    <location>
        <begin position="271"/>
        <end position="305"/>
    </location>
</feature>
<keyword evidence="4 9" id="KW-0547">Nucleotide-binding</keyword>
<evidence type="ECO:0000256" key="10">
    <source>
        <dbReference type="SAM" id="MobiDB-lite"/>
    </source>
</evidence>
<comment type="caution">
    <text evidence="13">The sequence shown here is derived from an EMBL/GenBank/DDBJ whole genome shotgun (WGS) entry which is preliminary data.</text>
</comment>
<dbReference type="FunFam" id="1.10.510.10:FF:000595">
    <property type="entry name" value="Protein kinase, putative (AFU_orthologue AFUA_5G11840)"/>
    <property type="match status" value="1"/>
</dbReference>
<name>A0AA38H4C5_9TREE</name>
<dbReference type="GO" id="GO:0005829">
    <property type="term" value="C:cytosol"/>
    <property type="evidence" value="ECO:0007669"/>
    <property type="project" value="TreeGrafter"/>
</dbReference>
<dbReference type="PANTHER" id="PTHR24343">
    <property type="entry name" value="SERINE/THREONINE KINASE"/>
    <property type="match status" value="1"/>
</dbReference>
<evidence type="ECO:0000256" key="3">
    <source>
        <dbReference type="ARBA" id="ARBA00022679"/>
    </source>
</evidence>
<evidence type="ECO:0000256" key="7">
    <source>
        <dbReference type="ARBA" id="ARBA00047899"/>
    </source>
</evidence>
<proteinExistence type="predicted"/>
<dbReference type="SMART" id="SM00220">
    <property type="entry name" value="S_TKc"/>
    <property type="match status" value="1"/>
</dbReference>
<evidence type="ECO:0000313" key="13">
    <source>
        <dbReference type="EMBL" id="KAI9633640.1"/>
    </source>
</evidence>
<dbReference type="Proteomes" id="UP001164286">
    <property type="component" value="Unassembled WGS sequence"/>
</dbReference>
<dbReference type="EMBL" id="JAKWFO010000008">
    <property type="protein sequence ID" value="KAI9633640.1"/>
    <property type="molecule type" value="Genomic_DNA"/>
</dbReference>
<dbReference type="PANTHER" id="PTHR24343:SF137">
    <property type="entry name" value="SERINE_THREONINE-PROTEIN KINASE HRK1"/>
    <property type="match status" value="1"/>
</dbReference>
<keyword evidence="2" id="KW-0723">Serine/threonine-protein kinase</keyword>
<evidence type="ECO:0000256" key="9">
    <source>
        <dbReference type="PROSITE-ProRule" id="PRU10141"/>
    </source>
</evidence>
<dbReference type="GeneID" id="77725113"/>
<dbReference type="GO" id="GO:0004674">
    <property type="term" value="F:protein serine/threonine kinase activity"/>
    <property type="evidence" value="ECO:0007669"/>
    <property type="project" value="UniProtKB-KW"/>
</dbReference>
<feature type="domain" description="Post-SET" evidence="12">
    <location>
        <begin position="896"/>
        <end position="912"/>
    </location>
</feature>
<dbReference type="PROSITE" id="PS50011">
    <property type="entry name" value="PROTEIN_KINASE_DOM"/>
    <property type="match status" value="1"/>
</dbReference>
<evidence type="ECO:0000256" key="4">
    <source>
        <dbReference type="ARBA" id="ARBA00022741"/>
    </source>
</evidence>
<feature type="domain" description="Protein kinase" evidence="11">
    <location>
        <begin position="433"/>
        <end position="899"/>
    </location>
</feature>
<feature type="region of interest" description="Disordered" evidence="10">
    <location>
        <begin position="334"/>
        <end position="383"/>
    </location>
</feature>
<dbReference type="EC" id="2.7.11.1" evidence="1"/>
<dbReference type="PROSITE" id="PS00108">
    <property type="entry name" value="PROTEIN_KINASE_ST"/>
    <property type="match status" value="1"/>
</dbReference>
<comment type="catalytic activity">
    <reaction evidence="8">
        <text>L-seryl-[protein] + ATP = O-phospho-L-seryl-[protein] + ADP + H(+)</text>
        <dbReference type="Rhea" id="RHEA:17989"/>
        <dbReference type="Rhea" id="RHEA-COMP:9863"/>
        <dbReference type="Rhea" id="RHEA-COMP:11604"/>
        <dbReference type="ChEBI" id="CHEBI:15378"/>
        <dbReference type="ChEBI" id="CHEBI:29999"/>
        <dbReference type="ChEBI" id="CHEBI:30616"/>
        <dbReference type="ChEBI" id="CHEBI:83421"/>
        <dbReference type="ChEBI" id="CHEBI:456216"/>
        <dbReference type="EC" id="2.7.11.1"/>
    </reaction>
</comment>
<sequence length="968" mass="104351">MLSSSPAVPIHRFDFSGDKRRLSIHTAHGQTLTSNEGLPSPEHLTPITGNTPAMTPHGGSPDGSESGSADVSRRPSQVDFRAPRWEGQDGGELTKANSRGGLWHEDGNLPPPAPRMMPRQISPGSTDRVSPPLHKPRPVPSGLAFTPAAQPSPAHTPTEERDRGRSQLGHDPHSDPLTAPTAPNSPGASPGASRQPTKNHGRLHDLRRFLNHHIGHDKHDKHHGDRSHAPSALVTPAMSHVNDSVPSTPSGVATPGVQRRGDGFFGVGGGDHGLSGNATPAGESHPSSQVPTPRGKHDDHGANTNHLIGFMRHHHKDNDGEKSHSSLASFFGHHRDEKKKEKRAGHKTPTDSLASSRVPSRTTTLNTEADSHSTVHAPTPLTSNAFVASPTATPGNATPKNASDYPGVPNPVIALTHPSLHEATHAHLSKKYGKWGKVLGSGAGGTVRLIKGATKQGGSTYAVKEFRPRRQGESEKEYQRKVTAEFCVGVTLRHTNVIETVDIVCDHGHYYEIMEYAPYDLFSVVMSGKMARPEIYCVFRQIIDGVNYLHSMGLAHRDLKLDNCVMTPDNIVKLIDFGTATVFHYPGKHQIPASGVVGSDPYLAPEVLQKDSYDPRLTDVWSVAIIFMCMILRRFPWKIPDYKSDMSFRLYVNTHPELCKRPPTKTPAPSIMAPPSSNGQGHGQGARDGLASDGSSAVPYRTTTAGQPTTLGPNRGNSVSTSDSSEHSGSTDDDDRASIAPSMATLRLQESPGDMKDRSDKYFPRAGDSVSSLPASRYPTGAHAPAASGALRQGTLPVPETEGLLSPDRTPNRNRSATNPNPPLEMPTRTASQHEQQLRRERAASISSTRTFTSGGAESIFRLLPRESRSAVMRMLAVEPSIRCTLSDLLVGRGKDDMMCSCGSAECGGNLGLPPSEVTGITDGEEDEGDEWVQRIECCSHARAKGEKVTHSHIKVVQDEPKKKKLFH</sequence>
<feature type="compositionally biased region" description="Basic and acidic residues" evidence="10">
    <location>
        <begin position="753"/>
        <end position="763"/>
    </location>
</feature>
<keyword evidence="5" id="KW-0418">Kinase</keyword>
<keyword evidence="3" id="KW-0808">Transferase</keyword>
<dbReference type="RefSeq" id="XP_052943417.1">
    <property type="nucleotide sequence ID" value="XM_053085912.1"/>
</dbReference>
<evidence type="ECO:0000259" key="11">
    <source>
        <dbReference type="PROSITE" id="PS50011"/>
    </source>
</evidence>
<evidence type="ECO:0000313" key="14">
    <source>
        <dbReference type="Proteomes" id="UP001164286"/>
    </source>
</evidence>
<feature type="compositionally biased region" description="Polar residues" evidence="10">
    <location>
        <begin position="181"/>
        <end position="198"/>
    </location>
</feature>
<evidence type="ECO:0000256" key="5">
    <source>
        <dbReference type="ARBA" id="ARBA00022777"/>
    </source>
</evidence>
<feature type="compositionally biased region" description="Basic and acidic residues" evidence="10">
    <location>
        <begin position="157"/>
        <end position="174"/>
    </location>
</feature>
<dbReference type="SUPFAM" id="SSF56112">
    <property type="entry name" value="Protein kinase-like (PK-like)"/>
    <property type="match status" value="1"/>
</dbReference>
<feature type="binding site" evidence="9">
    <location>
        <position position="464"/>
    </location>
    <ligand>
        <name>ATP</name>
        <dbReference type="ChEBI" id="CHEBI:30616"/>
    </ligand>
</feature>
<dbReference type="InterPro" id="IPR003616">
    <property type="entry name" value="Post-SET_dom"/>
</dbReference>
<evidence type="ECO:0000256" key="6">
    <source>
        <dbReference type="ARBA" id="ARBA00022840"/>
    </source>
</evidence>